<sequence length="156" mass="17898">MGTIRLKMFDNWEMLLQEVRYVPELKRNLLSMGMFDLIGLTTKIEQGVVKIQKGASTVAKEVKKNGLYLLEGSTIIAHTSVASQTMQDKTKLWHLRLGHISERDLVELNKQKLLGDDRMEELEFCDHCILGKSHRLKFETGKHASSRPFEYAHADL</sequence>
<evidence type="ECO:0000313" key="3">
    <source>
        <dbReference type="Proteomes" id="UP000694853"/>
    </source>
</evidence>
<reference evidence="3" key="1">
    <citation type="journal article" date="2019" name="Toxins">
        <title>Detection of Abrin-Like and Prepropulchellin-Like Toxin Genes and Transcripts Using Whole Genome Sequencing and Full-Length Transcript Sequencing of Abrus precatorius.</title>
        <authorList>
            <person name="Hovde B.T."/>
            <person name="Daligault H.E."/>
            <person name="Hanschen E.R."/>
            <person name="Kunde Y.A."/>
            <person name="Johnson M.B."/>
            <person name="Starkenburg S.R."/>
            <person name="Johnson S.L."/>
        </authorList>
    </citation>
    <scope>NUCLEOTIDE SEQUENCE [LARGE SCALE GENOMIC DNA]</scope>
</reference>
<dbReference type="Pfam" id="PF22936">
    <property type="entry name" value="Pol_BBD"/>
    <property type="match status" value="1"/>
</dbReference>
<dbReference type="GeneID" id="113854254"/>
<dbReference type="Pfam" id="PF13976">
    <property type="entry name" value="gag_pre-integrs"/>
    <property type="match status" value="1"/>
</dbReference>
<dbReference type="KEGG" id="aprc:113854254"/>
<dbReference type="AlphaFoldDB" id="A0A8B8KB05"/>
<evidence type="ECO:0000313" key="4">
    <source>
        <dbReference type="RefSeq" id="XP_027340957.1"/>
    </source>
</evidence>
<dbReference type="InterPro" id="IPR025724">
    <property type="entry name" value="GAG-pre-integrase_dom"/>
</dbReference>
<keyword evidence="3" id="KW-1185">Reference proteome</keyword>
<reference evidence="4" key="2">
    <citation type="submission" date="2025-08" db="UniProtKB">
        <authorList>
            <consortium name="RefSeq"/>
        </authorList>
    </citation>
    <scope>IDENTIFICATION</scope>
    <source>
        <tissue evidence="4">Young leaves</tissue>
    </source>
</reference>
<dbReference type="InterPro" id="IPR054722">
    <property type="entry name" value="PolX-like_BBD"/>
</dbReference>
<dbReference type="RefSeq" id="XP_027340957.1">
    <property type="nucleotide sequence ID" value="XM_027485156.1"/>
</dbReference>
<evidence type="ECO:0000259" key="2">
    <source>
        <dbReference type="Pfam" id="PF22936"/>
    </source>
</evidence>
<evidence type="ECO:0000259" key="1">
    <source>
        <dbReference type="Pfam" id="PF13976"/>
    </source>
</evidence>
<proteinExistence type="predicted"/>
<dbReference type="OrthoDB" id="1422884at2759"/>
<gene>
    <name evidence="4" type="primary">LOC113854254</name>
</gene>
<name>A0A8B8KB05_ABRPR</name>
<dbReference type="Proteomes" id="UP000694853">
    <property type="component" value="Unplaced"/>
</dbReference>
<accession>A0A8B8KB05</accession>
<feature type="domain" description="GAG-pre-integrase" evidence="1">
    <location>
        <begin position="66"/>
        <end position="133"/>
    </location>
</feature>
<protein>
    <submittedName>
        <fullName evidence="4">Uncharacterized protein LOC113854254</fullName>
    </submittedName>
</protein>
<organism evidence="3 4">
    <name type="scientific">Abrus precatorius</name>
    <name type="common">Indian licorice</name>
    <name type="synonym">Glycine abrus</name>
    <dbReference type="NCBI Taxonomy" id="3816"/>
    <lineage>
        <taxon>Eukaryota</taxon>
        <taxon>Viridiplantae</taxon>
        <taxon>Streptophyta</taxon>
        <taxon>Embryophyta</taxon>
        <taxon>Tracheophyta</taxon>
        <taxon>Spermatophyta</taxon>
        <taxon>Magnoliopsida</taxon>
        <taxon>eudicotyledons</taxon>
        <taxon>Gunneridae</taxon>
        <taxon>Pentapetalae</taxon>
        <taxon>rosids</taxon>
        <taxon>fabids</taxon>
        <taxon>Fabales</taxon>
        <taxon>Fabaceae</taxon>
        <taxon>Papilionoideae</taxon>
        <taxon>50 kb inversion clade</taxon>
        <taxon>NPAAA clade</taxon>
        <taxon>indigoferoid/millettioid clade</taxon>
        <taxon>Abreae</taxon>
        <taxon>Abrus</taxon>
    </lineage>
</organism>
<feature type="domain" description="Retrovirus-related Pol polyprotein from transposon TNT 1-94-like beta-barrel" evidence="2">
    <location>
        <begin position="1"/>
        <end position="36"/>
    </location>
</feature>